<proteinExistence type="predicted"/>
<gene>
    <name evidence="5" type="ORF">FHP29_00765</name>
</gene>
<dbReference type="PANTHER" id="PTHR44688">
    <property type="entry name" value="DNA-BINDING TRANSCRIPTIONAL ACTIVATOR DEVR_DOSR"/>
    <property type="match status" value="1"/>
</dbReference>
<dbReference type="InterPro" id="IPR016032">
    <property type="entry name" value="Sig_transdc_resp-reg_C-effctor"/>
</dbReference>
<dbReference type="AlphaFoldDB" id="A0A5C4WPM0"/>
<dbReference type="GO" id="GO:0006355">
    <property type="term" value="P:regulation of DNA-templated transcription"/>
    <property type="evidence" value="ECO:0007669"/>
    <property type="project" value="InterPro"/>
</dbReference>
<dbReference type="CDD" id="cd06170">
    <property type="entry name" value="LuxR_C_like"/>
    <property type="match status" value="1"/>
</dbReference>
<feature type="domain" description="HTH luxR-type" evidence="4">
    <location>
        <begin position="460"/>
        <end position="525"/>
    </location>
</feature>
<keyword evidence="6" id="KW-1185">Reference proteome</keyword>
<sequence>MSESPVDTSAGLAAAQERGDWATCVRMLEESWLTLMFHGDFGVLSRVAFSLPAAVRRASPLAGTLAEMFGAAPIGTVPLHVPTERAEIEGLAASDDLREFVGRVCLAVMARRLQGRPRAACAMARAAAEVVGRAPLMGLGLSPGPMPGNNVTDLKTFFYLQAGLAAQLADDPGTARWALGAAWRERAHDRSGFAARGAALRYAVDAALAGEPESAKDWMVRADQQPRTSAFAESIAARGSDLVDFIVALDTLDPDEMEKTAAALDGVSEREEQWAFVVWALARHAVLCGEPEQALVLVEQVEALFPRNCEGDGVHPGLVAMARGEAELALGRGNRALAAVSATRPTTYFGRLTEARVALLAGDDERARAVVVAMTADADLTRRARVEGLLIQAVAELRLGLPHAAATAQRVTGMLTARGPTSALLGVPRAALDELAAAVPEAAPLAARRAALHRPDVYPASVELVRLTERERAVLEQLDRETTREDIARALFVSENTVKSQVRSLYAKLGATSRAEAVLRAREWGLLADA</sequence>
<dbReference type="PROSITE" id="PS50043">
    <property type="entry name" value="HTH_LUXR_2"/>
    <property type="match status" value="1"/>
</dbReference>
<keyword evidence="1" id="KW-0805">Transcription regulation</keyword>
<dbReference type="Proteomes" id="UP000313231">
    <property type="component" value="Unassembled WGS sequence"/>
</dbReference>
<dbReference type="RefSeq" id="WP_139620967.1">
    <property type="nucleotide sequence ID" value="NZ_VDMP01000010.1"/>
</dbReference>
<dbReference type="SUPFAM" id="SSF46894">
    <property type="entry name" value="C-terminal effector domain of the bipartite response regulators"/>
    <property type="match status" value="1"/>
</dbReference>
<dbReference type="InterPro" id="IPR000792">
    <property type="entry name" value="Tscrpt_reg_LuxR_C"/>
</dbReference>
<dbReference type="InterPro" id="IPR036388">
    <property type="entry name" value="WH-like_DNA-bd_sf"/>
</dbReference>
<dbReference type="OrthoDB" id="134985at2"/>
<name>A0A5C4WPM0_9ACTN</name>
<dbReference type="Gene3D" id="1.10.10.10">
    <property type="entry name" value="Winged helix-like DNA-binding domain superfamily/Winged helix DNA-binding domain"/>
    <property type="match status" value="1"/>
</dbReference>
<dbReference type="PANTHER" id="PTHR44688:SF16">
    <property type="entry name" value="DNA-BINDING TRANSCRIPTIONAL ACTIVATOR DEVR_DOSR"/>
    <property type="match status" value="1"/>
</dbReference>
<evidence type="ECO:0000256" key="3">
    <source>
        <dbReference type="ARBA" id="ARBA00023163"/>
    </source>
</evidence>
<dbReference type="EMBL" id="VDMP01000010">
    <property type="protein sequence ID" value="TNM50197.1"/>
    <property type="molecule type" value="Genomic_DNA"/>
</dbReference>
<organism evidence="5 6">
    <name type="scientific">Nocardioides albidus</name>
    <dbReference type="NCBI Taxonomy" id="1517589"/>
    <lineage>
        <taxon>Bacteria</taxon>
        <taxon>Bacillati</taxon>
        <taxon>Actinomycetota</taxon>
        <taxon>Actinomycetes</taxon>
        <taxon>Propionibacteriales</taxon>
        <taxon>Nocardioidaceae</taxon>
        <taxon>Nocardioides</taxon>
    </lineage>
</organism>
<dbReference type="Pfam" id="PF00196">
    <property type="entry name" value="GerE"/>
    <property type="match status" value="1"/>
</dbReference>
<protein>
    <recommendedName>
        <fullName evidence="4">HTH luxR-type domain-containing protein</fullName>
    </recommendedName>
</protein>
<dbReference type="GO" id="GO:0003677">
    <property type="term" value="F:DNA binding"/>
    <property type="evidence" value="ECO:0007669"/>
    <property type="project" value="UniProtKB-KW"/>
</dbReference>
<reference evidence="5 6" key="1">
    <citation type="journal article" date="2016" name="Int. J. Syst. Evol. Microbiol.">
        <title>Nocardioides albidus sp. nov., an actinobacterium isolated from garden soil.</title>
        <authorList>
            <person name="Singh H."/>
            <person name="Du J."/>
            <person name="Trinh H."/>
            <person name="Won K."/>
            <person name="Yang J.E."/>
            <person name="Yin C."/>
            <person name="Kook M."/>
            <person name="Yi T.H."/>
        </authorList>
    </citation>
    <scope>NUCLEOTIDE SEQUENCE [LARGE SCALE GENOMIC DNA]</scope>
    <source>
        <strain evidence="5 6">CCTCC AB 2015297</strain>
    </source>
</reference>
<evidence type="ECO:0000256" key="1">
    <source>
        <dbReference type="ARBA" id="ARBA00023015"/>
    </source>
</evidence>
<keyword evidence="3" id="KW-0804">Transcription</keyword>
<accession>A0A5C4WPM0</accession>
<evidence type="ECO:0000313" key="5">
    <source>
        <dbReference type="EMBL" id="TNM50197.1"/>
    </source>
</evidence>
<evidence type="ECO:0000313" key="6">
    <source>
        <dbReference type="Proteomes" id="UP000313231"/>
    </source>
</evidence>
<comment type="caution">
    <text evidence="5">The sequence shown here is derived from an EMBL/GenBank/DDBJ whole genome shotgun (WGS) entry which is preliminary data.</text>
</comment>
<keyword evidence="2" id="KW-0238">DNA-binding</keyword>
<evidence type="ECO:0000256" key="2">
    <source>
        <dbReference type="ARBA" id="ARBA00023125"/>
    </source>
</evidence>
<dbReference type="SMART" id="SM00421">
    <property type="entry name" value="HTH_LUXR"/>
    <property type="match status" value="1"/>
</dbReference>
<evidence type="ECO:0000259" key="4">
    <source>
        <dbReference type="PROSITE" id="PS50043"/>
    </source>
</evidence>